<proteinExistence type="predicted"/>
<gene>
    <name evidence="2" type="ORF">FHR37_003993</name>
    <name evidence="3" type="ORF">SAMN05421678_111113</name>
</gene>
<feature type="domain" description="Aminoglycoside phosphotransferase" evidence="1">
    <location>
        <begin position="35"/>
        <end position="248"/>
    </location>
</feature>
<keyword evidence="5" id="KW-1185">Reference proteome</keyword>
<dbReference type="EMBL" id="JACBZA010000001">
    <property type="protein sequence ID" value="NYH85142.1"/>
    <property type="molecule type" value="Genomic_DNA"/>
</dbReference>
<evidence type="ECO:0000313" key="4">
    <source>
        <dbReference type="Proteomes" id="UP000199052"/>
    </source>
</evidence>
<dbReference type="OrthoDB" id="5019367at2"/>
<evidence type="ECO:0000313" key="3">
    <source>
        <dbReference type="EMBL" id="SFH05146.1"/>
    </source>
</evidence>
<accession>A0A1I2WXJ4</accession>
<dbReference type="GO" id="GO:0016301">
    <property type="term" value="F:kinase activity"/>
    <property type="evidence" value="ECO:0007669"/>
    <property type="project" value="UniProtKB-KW"/>
</dbReference>
<dbReference type="SUPFAM" id="SSF56112">
    <property type="entry name" value="Protein kinase-like (PK-like)"/>
    <property type="match status" value="1"/>
</dbReference>
<protein>
    <submittedName>
        <fullName evidence="2">Aminoglycoside phosphotransferase (APT) family kinase protein</fullName>
    </submittedName>
    <submittedName>
        <fullName evidence="3">Phosphotransferase enzyme family protein</fullName>
    </submittedName>
</protein>
<reference evidence="3 4" key="1">
    <citation type="submission" date="2016-10" db="EMBL/GenBank/DDBJ databases">
        <authorList>
            <person name="de Groot N.N."/>
        </authorList>
    </citation>
    <scope>NUCLEOTIDE SEQUENCE [LARGE SCALE GENOMIC DNA]</scope>
    <source>
        <strain evidence="3 4">CPCC 202808</strain>
    </source>
</reference>
<name>A0A1I2WXJ4_9ACTN</name>
<evidence type="ECO:0000313" key="2">
    <source>
        <dbReference type="EMBL" id="NYH85142.1"/>
    </source>
</evidence>
<dbReference type="InterPro" id="IPR011009">
    <property type="entry name" value="Kinase-like_dom_sf"/>
</dbReference>
<sequence length="291" mass="31500">MSVAAEPVLPEINRTHGLRYHLRGRCAGGMQGGAWLLADPEGRPAILKLQEDKPGSRRPWTLLEAVNRMNAAGYPTPRWIAAGVTEAGIRYHVQEFVEGEPSSPLTADKVALLIEVIELHAGLDPDPGNDWNVYVGSVLGGERREDSRALLRGFGPPGNDVLAAFDRVLAECGPVRLPAGDLVHGDLNSCNVLLRDGRVSGVIDIDAFGSGTRVIDYAWLLREAYAMDAEPEAVRRVRRAGEAVAGPGVLAYCVAATSFDIVRFHVRHAPERLPGLLDRLQLMAADLSRPL</sequence>
<dbReference type="Proteomes" id="UP000533017">
    <property type="component" value="Unassembled WGS sequence"/>
</dbReference>
<dbReference type="Pfam" id="PF01636">
    <property type="entry name" value="APH"/>
    <property type="match status" value="1"/>
</dbReference>
<dbReference type="EMBL" id="FOOI01000011">
    <property type="protein sequence ID" value="SFH05146.1"/>
    <property type="molecule type" value="Genomic_DNA"/>
</dbReference>
<dbReference type="Gene3D" id="3.90.1200.10">
    <property type="match status" value="1"/>
</dbReference>
<evidence type="ECO:0000313" key="5">
    <source>
        <dbReference type="Proteomes" id="UP000533017"/>
    </source>
</evidence>
<evidence type="ECO:0000259" key="1">
    <source>
        <dbReference type="Pfam" id="PF01636"/>
    </source>
</evidence>
<keyword evidence="2" id="KW-0418">Kinase</keyword>
<dbReference type="InterPro" id="IPR002575">
    <property type="entry name" value="Aminoglycoside_PTrfase"/>
</dbReference>
<reference evidence="2 5" key="2">
    <citation type="submission" date="2020-07" db="EMBL/GenBank/DDBJ databases">
        <title>Sequencing the genomes of 1000 actinobacteria strains.</title>
        <authorList>
            <person name="Klenk H.-P."/>
        </authorList>
    </citation>
    <scope>NUCLEOTIDE SEQUENCE [LARGE SCALE GENOMIC DNA]</scope>
    <source>
        <strain evidence="2 5">DSM 45117</strain>
    </source>
</reference>
<dbReference type="Proteomes" id="UP000199052">
    <property type="component" value="Unassembled WGS sequence"/>
</dbReference>
<dbReference type="AlphaFoldDB" id="A0A1I2WXJ4"/>
<dbReference type="RefSeq" id="WP_139239058.1">
    <property type="nucleotide sequence ID" value="NZ_FOOI01000011.1"/>
</dbReference>
<organism evidence="3 4">
    <name type="scientific">Actinopolymorpha cephalotaxi</name>
    <dbReference type="NCBI Taxonomy" id="504797"/>
    <lineage>
        <taxon>Bacteria</taxon>
        <taxon>Bacillati</taxon>
        <taxon>Actinomycetota</taxon>
        <taxon>Actinomycetes</taxon>
        <taxon>Propionibacteriales</taxon>
        <taxon>Actinopolymorphaceae</taxon>
        <taxon>Actinopolymorpha</taxon>
    </lineage>
</organism>
<keyword evidence="3" id="KW-0808">Transferase</keyword>